<proteinExistence type="predicted"/>
<evidence type="ECO:0000313" key="2">
    <source>
        <dbReference type="EMBL" id="JAT40072.1"/>
    </source>
</evidence>
<evidence type="ECO:0000313" key="3">
    <source>
        <dbReference type="EMBL" id="JAT43660.1"/>
    </source>
</evidence>
<protein>
    <submittedName>
        <fullName evidence="3">Putative F-box protein At4g22165</fullName>
    </submittedName>
</protein>
<dbReference type="PANTHER" id="PTHR44586:SF25">
    <property type="entry name" value="(WILD MALAYSIAN BANANA) HYPOTHETICAL PROTEIN"/>
    <property type="match status" value="1"/>
</dbReference>
<dbReference type="EMBL" id="GDJX01024276">
    <property type="protein sequence ID" value="JAT43660.1"/>
    <property type="molecule type" value="Transcribed_RNA"/>
</dbReference>
<accession>A0A1D1XMQ1</accession>
<organism evidence="3">
    <name type="scientific">Anthurium amnicola</name>
    <dbReference type="NCBI Taxonomy" id="1678845"/>
    <lineage>
        <taxon>Eukaryota</taxon>
        <taxon>Viridiplantae</taxon>
        <taxon>Streptophyta</taxon>
        <taxon>Embryophyta</taxon>
        <taxon>Tracheophyta</taxon>
        <taxon>Spermatophyta</taxon>
        <taxon>Magnoliopsida</taxon>
        <taxon>Liliopsida</taxon>
        <taxon>Araceae</taxon>
        <taxon>Pothoideae</taxon>
        <taxon>Potheae</taxon>
        <taxon>Anthurium</taxon>
    </lineage>
</organism>
<dbReference type="CDD" id="cd09917">
    <property type="entry name" value="F-box_SF"/>
    <property type="match status" value="1"/>
</dbReference>
<dbReference type="InterPro" id="IPR005174">
    <property type="entry name" value="KIB1-4_b-propeller"/>
</dbReference>
<dbReference type="Pfam" id="PF12937">
    <property type="entry name" value="F-box-like"/>
    <property type="match status" value="1"/>
</dbReference>
<dbReference type="Pfam" id="PF03478">
    <property type="entry name" value="Beta-prop_KIB1-4"/>
    <property type="match status" value="1"/>
</dbReference>
<feature type="domain" description="F-box" evidence="1">
    <location>
        <begin position="21"/>
        <end position="59"/>
    </location>
</feature>
<feature type="non-terminal residue" evidence="3">
    <location>
        <position position="1"/>
    </location>
</feature>
<name>A0A1D1XMQ1_9ARAE</name>
<dbReference type="PROSITE" id="PS50181">
    <property type="entry name" value="FBOX"/>
    <property type="match status" value="1"/>
</dbReference>
<dbReference type="Gene3D" id="1.20.1280.50">
    <property type="match status" value="1"/>
</dbReference>
<dbReference type="PANTHER" id="PTHR44586">
    <property type="entry name" value="F-BOX DOMAIN CONTAINING PROTEIN, EXPRESSED"/>
    <property type="match status" value="1"/>
</dbReference>
<dbReference type="SUPFAM" id="SSF81383">
    <property type="entry name" value="F-box domain"/>
    <property type="match status" value="1"/>
</dbReference>
<gene>
    <name evidence="3" type="primary">At4g22165_3</name>
    <name evidence="2" type="synonym">At4g22165_1</name>
    <name evidence="3" type="ORF">g.42290</name>
    <name evidence="2" type="ORF">g.42294</name>
</gene>
<dbReference type="AlphaFoldDB" id="A0A1D1XMQ1"/>
<dbReference type="EMBL" id="GDJX01027864">
    <property type="protein sequence ID" value="JAT40072.1"/>
    <property type="molecule type" value="Transcribed_RNA"/>
</dbReference>
<dbReference type="InterPro" id="IPR001810">
    <property type="entry name" value="F-box_dom"/>
</dbReference>
<reference evidence="3" key="1">
    <citation type="submission" date="2015-07" db="EMBL/GenBank/DDBJ databases">
        <title>Transcriptome Assembly of Anthurium amnicola.</title>
        <authorList>
            <person name="Suzuki J."/>
        </authorList>
    </citation>
    <scope>NUCLEOTIDE SEQUENCE</scope>
</reference>
<sequence length="423" mass="47804">RTLKSQSRVRYMEASATAGSSRDWSELPTDLVVSILGRLTADDYVRFGAVCKEWYSVTKARLCPPATRIPWLLFPATGDGGDDGAATHRLFDLSTNKSYKMTLREISGRQCIGNSADGRWVVYIGHDMELRMLNLNTRQQVGLPPLATLWNIKNVTYDASGRPVEYDVQINHHRALLTVDYLLQYFYHKVIVFSAGSPPDGPLSVAFVHGPSQTVSVARVGDEAWTRFDYPYGVTDFVFHQGRLCAVDFLGNTVAWTMLDPATFSWSDARRLGSPIDDPNIYQKYLVPLTRGSDDVFQVWRDVRNINHPISGLALNHRTFLVKVLKLDRAEDSWVEVNNLGGHTFFLGYNYSIVLSADEIGHFRGNCIYFTDDDMEKMVRDAEVRHRDRDTGVFNLEDGSWEPLPIPNGVVNFPSPIWVTPLF</sequence>
<dbReference type="SUPFAM" id="SSF82171">
    <property type="entry name" value="DPP6 N-terminal domain-like"/>
    <property type="match status" value="1"/>
</dbReference>
<evidence type="ECO:0000259" key="1">
    <source>
        <dbReference type="PROSITE" id="PS50181"/>
    </source>
</evidence>
<dbReference type="InterPro" id="IPR036047">
    <property type="entry name" value="F-box-like_dom_sf"/>
</dbReference>